<feature type="region of interest" description="Disordered" evidence="1">
    <location>
        <begin position="24"/>
        <end position="88"/>
    </location>
</feature>
<protein>
    <submittedName>
        <fullName evidence="2">Uncharacterized protein</fullName>
    </submittedName>
</protein>
<evidence type="ECO:0000256" key="1">
    <source>
        <dbReference type="SAM" id="MobiDB-lite"/>
    </source>
</evidence>
<sequence length="88" mass="10028">MNTKHTNLETLSIWNAHHAELQEARNAASNEASEASEVAKKARGYANHLRKDLDFYEKPRDSNERRSGGSQADHDRLRDELPDAKRSL</sequence>
<feature type="compositionally biased region" description="Basic and acidic residues" evidence="1">
    <location>
        <begin position="49"/>
        <end position="88"/>
    </location>
</feature>
<dbReference type="AlphaFoldDB" id="A0A3B0YBA1"/>
<feature type="non-terminal residue" evidence="2">
    <location>
        <position position="88"/>
    </location>
</feature>
<organism evidence="2">
    <name type="scientific">hydrothermal vent metagenome</name>
    <dbReference type="NCBI Taxonomy" id="652676"/>
    <lineage>
        <taxon>unclassified sequences</taxon>
        <taxon>metagenomes</taxon>
        <taxon>ecological metagenomes</taxon>
    </lineage>
</organism>
<proteinExistence type="predicted"/>
<gene>
    <name evidence="2" type="ORF">MNBD_GAMMA13-1867</name>
</gene>
<evidence type="ECO:0000313" key="2">
    <source>
        <dbReference type="EMBL" id="VAW71459.1"/>
    </source>
</evidence>
<accession>A0A3B0YBA1</accession>
<name>A0A3B0YBA1_9ZZZZ</name>
<reference evidence="2" key="1">
    <citation type="submission" date="2018-06" db="EMBL/GenBank/DDBJ databases">
        <authorList>
            <person name="Zhirakovskaya E."/>
        </authorList>
    </citation>
    <scope>NUCLEOTIDE SEQUENCE</scope>
</reference>
<dbReference type="EMBL" id="UOFK01000002">
    <property type="protein sequence ID" value="VAW71459.1"/>
    <property type="molecule type" value="Genomic_DNA"/>
</dbReference>
<feature type="compositionally biased region" description="Low complexity" evidence="1">
    <location>
        <begin position="24"/>
        <end position="36"/>
    </location>
</feature>